<evidence type="ECO:0000313" key="1">
    <source>
        <dbReference type="EMBL" id="KIM30725.1"/>
    </source>
</evidence>
<evidence type="ECO:0008006" key="3">
    <source>
        <dbReference type="Google" id="ProtNLM"/>
    </source>
</evidence>
<dbReference type="GO" id="GO:0032511">
    <property type="term" value="P:late endosome to vacuole transport via multivesicular body sorting pathway"/>
    <property type="evidence" value="ECO:0007669"/>
    <property type="project" value="TreeGrafter"/>
</dbReference>
<dbReference type="GO" id="GO:0005771">
    <property type="term" value="C:multivesicular body"/>
    <property type="evidence" value="ECO:0007669"/>
    <property type="project" value="TreeGrafter"/>
</dbReference>
<sequence>LHRLDLFLSSNVSIYESGSVVGRVADLLIKRSFWWALGQLNLVNAESNENEAQRWKRIKGQWVVIRCVEELADSIIAAQDEKSTLTLSESLYTINSFKRYAESCTGQLKSGIRKLSDTDIKVLIRYLARDRRVIVVQGQVIKFAEDDAVKEITTVDHGVIELKTTIEKIEAQVAQIENSITTRTTQIKAALLASRQEIAKIQLKSRNALQALLTQRLGTLTTLTASLNSIDQAHGDAAILKAYQGSARVLKEIMSKPEMQEGRVGEVMDDLREQMENAEGVRRAVEEGGWEVVEAAGQGVDDDEITKELAALVEEQKREQDEARLLDVTKRLGNQRLDGKVVSTPREEKVAQLA</sequence>
<organism evidence="1 2">
    <name type="scientific">Serendipita vermifera MAFF 305830</name>
    <dbReference type="NCBI Taxonomy" id="933852"/>
    <lineage>
        <taxon>Eukaryota</taxon>
        <taxon>Fungi</taxon>
        <taxon>Dikarya</taxon>
        <taxon>Basidiomycota</taxon>
        <taxon>Agaricomycotina</taxon>
        <taxon>Agaricomycetes</taxon>
        <taxon>Sebacinales</taxon>
        <taxon>Serendipitaceae</taxon>
        <taxon>Serendipita</taxon>
    </lineage>
</organism>
<dbReference type="HOGENOM" id="CLU_021165_1_0_1"/>
<dbReference type="InterPro" id="IPR005024">
    <property type="entry name" value="Snf7_fam"/>
</dbReference>
<proteinExistence type="predicted"/>
<evidence type="ECO:0000313" key="2">
    <source>
        <dbReference type="Proteomes" id="UP000054097"/>
    </source>
</evidence>
<keyword evidence="2" id="KW-1185">Reference proteome</keyword>
<dbReference type="OrthoDB" id="10250120at2759"/>
<dbReference type="Pfam" id="PF03357">
    <property type="entry name" value="Snf7"/>
    <property type="match status" value="1"/>
</dbReference>
<dbReference type="GO" id="GO:0000815">
    <property type="term" value="C:ESCRT III complex"/>
    <property type="evidence" value="ECO:0007669"/>
    <property type="project" value="TreeGrafter"/>
</dbReference>
<dbReference type="EMBL" id="KN824283">
    <property type="protein sequence ID" value="KIM30725.1"/>
    <property type="molecule type" value="Genomic_DNA"/>
</dbReference>
<dbReference type="Proteomes" id="UP000054097">
    <property type="component" value="Unassembled WGS sequence"/>
</dbReference>
<dbReference type="STRING" id="933852.A0A0C3B1L3"/>
<feature type="non-terminal residue" evidence="1">
    <location>
        <position position="1"/>
    </location>
</feature>
<dbReference type="Gene3D" id="6.10.140.1230">
    <property type="match status" value="1"/>
</dbReference>
<dbReference type="GO" id="GO:0006900">
    <property type="term" value="P:vesicle budding from membrane"/>
    <property type="evidence" value="ECO:0007669"/>
    <property type="project" value="TreeGrafter"/>
</dbReference>
<gene>
    <name evidence="1" type="ORF">M408DRAFT_269551</name>
</gene>
<accession>A0A0C3B1L3</accession>
<dbReference type="PANTHER" id="PTHR22761">
    <property type="entry name" value="CHARGED MULTIVESICULAR BODY PROTEIN"/>
    <property type="match status" value="1"/>
</dbReference>
<name>A0A0C3B1L3_SERVB</name>
<protein>
    <recommendedName>
        <fullName evidence="3">Snf7-domain-containing protein</fullName>
    </recommendedName>
</protein>
<dbReference type="AlphaFoldDB" id="A0A0C3B1L3"/>
<dbReference type="PANTHER" id="PTHR22761:SF96">
    <property type="entry name" value="BCDNA.GH08385"/>
    <property type="match status" value="1"/>
</dbReference>
<reference evidence="1 2" key="1">
    <citation type="submission" date="2014-04" db="EMBL/GenBank/DDBJ databases">
        <authorList>
            <consortium name="DOE Joint Genome Institute"/>
            <person name="Kuo A."/>
            <person name="Zuccaro A."/>
            <person name="Kohler A."/>
            <person name="Nagy L.G."/>
            <person name="Floudas D."/>
            <person name="Copeland A."/>
            <person name="Barry K.W."/>
            <person name="Cichocki N."/>
            <person name="Veneault-Fourrey C."/>
            <person name="LaButti K."/>
            <person name="Lindquist E.A."/>
            <person name="Lipzen A."/>
            <person name="Lundell T."/>
            <person name="Morin E."/>
            <person name="Murat C."/>
            <person name="Sun H."/>
            <person name="Tunlid A."/>
            <person name="Henrissat B."/>
            <person name="Grigoriev I.V."/>
            <person name="Hibbett D.S."/>
            <person name="Martin F."/>
            <person name="Nordberg H.P."/>
            <person name="Cantor M.N."/>
            <person name="Hua S.X."/>
        </authorList>
    </citation>
    <scope>NUCLEOTIDE SEQUENCE [LARGE SCALE GENOMIC DNA]</scope>
    <source>
        <strain evidence="1 2">MAFF 305830</strain>
    </source>
</reference>
<dbReference type="GO" id="GO:0009898">
    <property type="term" value="C:cytoplasmic side of plasma membrane"/>
    <property type="evidence" value="ECO:0007669"/>
    <property type="project" value="TreeGrafter"/>
</dbReference>
<reference evidence="2" key="2">
    <citation type="submission" date="2015-01" db="EMBL/GenBank/DDBJ databases">
        <title>Evolutionary Origins and Diversification of the Mycorrhizal Mutualists.</title>
        <authorList>
            <consortium name="DOE Joint Genome Institute"/>
            <consortium name="Mycorrhizal Genomics Consortium"/>
            <person name="Kohler A."/>
            <person name="Kuo A."/>
            <person name="Nagy L.G."/>
            <person name="Floudas D."/>
            <person name="Copeland A."/>
            <person name="Barry K.W."/>
            <person name="Cichocki N."/>
            <person name="Veneault-Fourrey C."/>
            <person name="LaButti K."/>
            <person name="Lindquist E.A."/>
            <person name="Lipzen A."/>
            <person name="Lundell T."/>
            <person name="Morin E."/>
            <person name="Murat C."/>
            <person name="Riley R."/>
            <person name="Ohm R."/>
            <person name="Sun H."/>
            <person name="Tunlid A."/>
            <person name="Henrissat B."/>
            <person name="Grigoriev I.V."/>
            <person name="Hibbett D.S."/>
            <person name="Martin F."/>
        </authorList>
    </citation>
    <scope>NUCLEOTIDE SEQUENCE [LARGE SCALE GENOMIC DNA]</scope>
    <source>
        <strain evidence="2">MAFF 305830</strain>
    </source>
</reference>